<dbReference type="SUPFAM" id="SSF56672">
    <property type="entry name" value="DNA/RNA polymerases"/>
    <property type="match status" value="1"/>
</dbReference>
<name>A0ABD1Y8H0_9MARC</name>
<protein>
    <recommendedName>
        <fullName evidence="1">Reverse transcriptase domain-containing protein</fullName>
    </recommendedName>
</protein>
<dbReference type="Gene3D" id="3.30.70.270">
    <property type="match status" value="1"/>
</dbReference>
<feature type="non-terminal residue" evidence="2">
    <location>
        <position position="1"/>
    </location>
</feature>
<dbReference type="InterPro" id="IPR043128">
    <property type="entry name" value="Rev_trsase/Diguanyl_cyclase"/>
</dbReference>
<dbReference type="EMBL" id="JBHFFA010000006">
    <property type="protein sequence ID" value="KAL2622719.1"/>
    <property type="molecule type" value="Genomic_DNA"/>
</dbReference>
<dbReference type="InterPro" id="IPR051320">
    <property type="entry name" value="Viral_Replic_Matur_Polypro"/>
</dbReference>
<dbReference type="CDD" id="cd01647">
    <property type="entry name" value="RT_LTR"/>
    <property type="match status" value="1"/>
</dbReference>
<dbReference type="Proteomes" id="UP001605036">
    <property type="component" value="Unassembled WGS sequence"/>
</dbReference>
<dbReference type="Pfam" id="PF00078">
    <property type="entry name" value="RVT_1"/>
    <property type="match status" value="1"/>
</dbReference>
<dbReference type="Gene3D" id="3.10.10.10">
    <property type="entry name" value="HIV Type 1 Reverse Transcriptase, subunit A, domain 1"/>
    <property type="match status" value="1"/>
</dbReference>
<reference evidence="2 3" key="1">
    <citation type="submission" date="2024-09" db="EMBL/GenBank/DDBJ databases">
        <title>Chromosome-scale assembly of Riccia fluitans.</title>
        <authorList>
            <person name="Paukszto L."/>
            <person name="Sawicki J."/>
            <person name="Karawczyk K."/>
            <person name="Piernik-Szablinska J."/>
            <person name="Szczecinska M."/>
            <person name="Mazdziarz M."/>
        </authorList>
    </citation>
    <scope>NUCLEOTIDE SEQUENCE [LARGE SCALE GENOMIC DNA]</scope>
    <source>
        <strain evidence="2">Rf_01</strain>
        <tissue evidence="2">Aerial parts of the thallus</tissue>
    </source>
</reference>
<dbReference type="PANTHER" id="PTHR33064">
    <property type="entry name" value="POL PROTEIN"/>
    <property type="match status" value="1"/>
</dbReference>
<evidence type="ECO:0000259" key="1">
    <source>
        <dbReference type="Pfam" id="PF00078"/>
    </source>
</evidence>
<keyword evidence="3" id="KW-1185">Reference proteome</keyword>
<proteinExistence type="predicted"/>
<evidence type="ECO:0000313" key="3">
    <source>
        <dbReference type="Proteomes" id="UP001605036"/>
    </source>
</evidence>
<gene>
    <name evidence="2" type="ORF">R1flu_002924</name>
</gene>
<organism evidence="2 3">
    <name type="scientific">Riccia fluitans</name>
    <dbReference type="NCBI Taxonomy" id="41844"/>
    <lineage>
        <taxon>Eukaryota</taxon>
        <taxon>Viridiplantae</taxon>
        <taxon>Streptophyta</taxon>
        <taxon>Embryophyta</taxon>
        <taxon>Marchantiophyta</taxon>
        <taxon>Marchantiopsida</taxon>
        <taxon>Marchantiidae</taxon>
        <taxon>Marchantiales</taxon>
        <taxon>Ricciaceae</taxon>
        <taxon>Riccia</taxon>
    </lineage>
</organism>
<dbReference type="AlphaFoldDB" id="A0ABD1Y8H0"/>
<sequence>GTIATQLPQNSKKQVELVAKQPDLRDARRIGHKFTAETLAKWKIGGDDFLTDYEKKKFEEMILSYEKALSFSIEEISCVDPKVVAPMVIFTMSHVPWDLKPILVPRAMLPKLIDLLKEKMRMGILEPSMAPDSSRWFIVPKKNGSLRFIQDLQPTNSVTIRNVGIGPIIDDVVYEFAGRAIYSVGDLYFGYDQFQLAIKSRDLMMIRTPLELMRMCTLPQGATNSVAHMQNAMLREFVPKIIIPFLDDIPMKGCVTEEKDETLDATGCRKFVRNHIRDVGNILNRLSEVHLTLSREKSQFGMPEILVVGHVCDSFGRRPNPVKVEVVAKLADCRSTIEDRRVLGGCVFFCLSIPHYAHIAEPLYA</sequence>
<feature type="domain" description="Reverse transcriptase" evidence="1">
    <location>
        <begin position="139"/>
        <end position="310"/>
    </location>
</feature>
<accession>A0ABD1Y8H0</accession>
<evidence type="ECO:0000313" key="2">
    <source>
        <dbReference type="EMBL" id="KAL2622719.1"/>
    </source>
</evidence>
<dbReference type="InterPro" id="IPR000477">
    <property type="entry name" value="RT_dom"/>
</dbReference>
<dbReference type="PANTHER" id="PTHR33064:SF37">
    <property type="entry name" value="RIBONUCLEASE H"/>
    <property type="match status" value="1"/>
</dbReference>
<dbReference type="InterPro" id="IPR043502">
    <property type="entry name" value="DNA/RNA_pol_sf"/>
</dbReference>
<comment type="caution">
    <text evidence="2">The sequence shown here is derived from an EMBL/GenBank/DDBJ whole genome shotgun (WGS) entry which is preliminary data.</text>
</comment>